<gene>
    <name evidence="4" type="ORF">IAB37_00195</name>
</gene>
<organism evidence="4 5">
    <name type="scientific">Candidatus Faecivivens stercoravium</name>
    <dbReference type="NCBI Taxonomy" id="2840803"/>
    <lineage>
        <taxon>Bacteria</taxon>
        <taxon>Bacillati</taxon>
        <taxon>Bacillota</taxon>
        <taxon>Clostridia</taxon>
        <taxon>Eubacteriales</taxon>
        <taxon>Oscillospiraceae</taxon>
        <taxon>Oscillospiraceae incertae sedis</taxon>
        <taxon>Candidatus Faecivivens</taxon>
    </lineage>
</organism>
<protein>
    <submittedName>
        <fullName evidence="4">Uncharacterized protein</fullName>
    </submittedName>
</protein>
<feature type="repeat" description="Cell wall-binding" evidence="2">
    <location>
        <begin position="240"/>
        <end position="259"/>
    </location>
</feature>
<evidence type="ECO:0000256" key="2">
    <source>
        <dbReference type="PROSITE-ProRule" id="PRU00591"/>
    </source>
</evidence>
<comment type="caution">
    <text evidence="4">The sequence shown here is derived from an EMBL/GenBank/DDBJ whole genome shotgun (WGS) entry which is preliminary data.</text>
</comment>
<dbReference type="EMBL" id="DVHA01000006">
    <property type="protein sequence ID" value="HIR59986.1"/>
    <property type="molecule type" value="Genomic_DNA"/>
</dbReference>
<sequence>MNKPAKILLSALLLASMSLAVLPVAAPTPMETAAAAEKEAETSYTVRYDAAGTARVYDQGGSQMRNGWYEANGSWYYLAADGTARAKAWLFGDDGDYRYVKADGTMARSEWVDDKGLRYVDETGHRLLGAHVIDGMTCYFDTNTAALMKMSTGEPDESLRYYNGKAFIFDADGSRLRSGWYQADGDWYYLNDNATGVVKCWRLKDGNYRYLKADGTMAHDEWVQDYGDWYYCKSDGTRYESSWAQIDGEWYWFGGSGKMMKNGWLTLADGNTYYFCPDGRLGTNMTVDGHRLNASGVRVS</sequence>
<evidence type="ECO:0000256" key="1">
    <source>
        <dbReference type="ARBA" id="ARBA00022737"/>
    </source>
</evidence>
<dbReference type="Gene3D" id="2.10.270.10">
    <property type="entry name" value="Cholin Binding"/>
    <property type="match status" value="3"/>
</dbReference>
<dbReference type="Proteomes" id="UP000824241">
    <property type="component" value="Unassembled WGS sequence"/>
</dbReference>
<dbReference type="SUPFAM" id="SSF69360">
    <property type="entry name" value="Cell wall binding repeat"/>
    <property type="match status" value="2"/>
</dbReference>
<feature type="repeat" description="Cell wall-binding" evidence="2">
    <location>
        <begin position="65"/>
        <end position="84"/>
    </location>
</feature>
<evidence type="ECO:0000256" key="3">
    <source>
        <dbReference type="SAM" id="SignalP"/>
    </source>
</evidence>
<keyword evidence="1" id="KW-0677">Repeat</keyword>
<proteinExistence type="predicted"/>
<feature type="repeat" description="Cell wall-binding" evidence="2">
    <location>
        <begin position="261"/>
        <end position="281"/>
    </location>
</feature>
<dbReference type="InterPro" id="IPR018337">
    <property type="entry name" value="Cell_wall/Cho-bd_repeat"/>
</dbReference>
<accession>A0A9D1DW69</accession>
<dbReference type="AlphaFoldDB" id="A0A9D1DW69"/>
<evidence type="ECO:0000313" key="5">
    <source>
        <dbReference type="Proteomes" id="UP000824241"/>
    </source>
</evidence>
<feature type="chain" id="PRO_5039503731" evidence="3">
    <location>
        <begin position="21"/>
        <end position="300"/>
    </location>
</feature>
<keyword evidence="3" id="KW-0732">Signal</keyword>
<reference evidence="4" key="1">
    <citation type="submission" date="2020-10" db="EMBL/GenBank/DDBJ databases">
        <authorList>
            <person name="Gilroy R."/>
        </authorList>
    </citation>
    <scope>NUCLEOTIDE SEQUENCE</scope>
    <source>
        <strain evidence="4">CHK189-12415</strain>
    </source>
</reference>
<evidence type="ECO:0000313" key="4">
    <source>
        <dbReference type="EMBL" id="HIR59986.1"/>
    </source>
</evidence>
<dbReference type="Pfam" id="PF01473">
    <property type="entry name" value="Choline_bind_1"/>
    <property type="match status" value="3"/>
</dbReference>
<name>A0A9D1DW69_9FIRM</name>
<dbReference type="Pfam" id="PF19127">
    <property type="entry name" value="Choline_bind_3"/>
    <property type="match status" value="1"/>
</dbReference>
<dbReference type="PROSITE" id="PS51170">
    <property type="entry name" value="CW"/>
    <property type="match status" value="3"/>
</dbReference>
<reference evidence="4" key="2">
    <citation type="journal article" date="2021" name="PeerJ">
        <title>Extensive microbial diversity within the chicken gut microbiome revealed by metagenomics and culture.</title>
        <authorList>
            <person name="Gilroy R."/>
            <person name="Ravi A."/>
            <person name="Getino M."/>
            <person name="Pursley I."/>
            <person name="Horton D.L."/>
            <person name="Alikhan N.F."/>
            <person name="Baker D."/>
            <person name="Gharbi K."/>
            <person name="Hall N."/>
            <person name="Watson M."/>
            <person name="Adriaenssens E.M."/>
            <person name="Foster-Nyarko E."/>
            <person name="Jarju S."/>
            <person name="Secka A."/>
            <person name="Antonio M."/>
            <person name="Oren A."/>
            <person name="Chaudhuri R.R."/>
            <person name="La Ragione R."/>
            <person name="Hildebrand F."/>
            <person name="Pallen M.J."/>
        </authorList>
    </citation>
    <scope>NUCLEOTIDE SEQUENCE</scope>
    <source>
        <strain evidence="4">CHK189-12415</strain>
    </source>
</reference>
<feature type="signal peptide" evidence="3">
    <location>
        <begin position="1"/>
        <end position="20"/>
    </location>
</feature>